<name>A0A7C5AMW7_9BACT</name>
<gene>
    <name evidence="1" type="ORF">ENW48_10835</name>
</gene>
<reference evidence="1" key="1">
    <citation type="journal article" date="2020" name="mSystems">
        <title>Genome- and Community-Level Interaction Insights into Carbon Utilization and Element Cycling Functions of Hydrothermarchaeota in Hydrothermal Sediment.</title>
        <authorList>
            <person name="Zhou Z."/>
            <person name="Liu Y."/>
            <person name="Xu W."/>
            <person name="Pan J."/>
            <person name="Luo Z.H."/>
            <person name="Li M."/>
        </authorList>
    </citation>
    <scope>NUCLEOTIDE SEQUENCE [LARGE SCALE GENOMIC DNA]</scope>
    <source>
        <strain evidence="1">SpSt-853</strain>
    </source>
</reference>
<organism evidence="1">
    <name type="scientific">Desulfobacca acetoxidans</name>
    <dbReference type="NCBI Taxonomy" id="60893"/>
    <lineage>
        <taxon>Bacteria</taxon>
        <taxon>Pseudomonadati</taxon>
        <taxon>Thermodesulfobacteriota</taxon>
        <taxon>Desulfobaccia</taxon>
        <taxon>Desulfobaccales</taxon>
        <taxon>Desulfobaccaceae</taxon>
        <taxon>Desulfobacca</taxon>
    </lineage>
</organism>
<comment type="caution">
    <text evidence="1">The sequence shown here is derived from an EMBL/GenBank/DDBJ whole genome shotgun (WGS) entry which is preliminary data.</text>
</comment>
<evidence type="ECO:0000313" key="1">
    <source>
        <dbReference type="EMBL" id="HGZ12690.1"/>
    </source>
</evidence>
<accession>A0A7C5AMW7</accession>
<dbReference type="Pfam" id="PF11306">
    <property type="entry name" value="DUF3108"/>
    <property type="match status" value="1"/>
</dbReference>
<protein>
    <submittedName>
        <fullName evidence="1">DUF3108 domain-containing protein</fullName>
    </submittedName>
</protein>
<dbReference type="InterPro" id="IPR021457">
    <property type="entry name" value="DUF3108"/>
</dbReference>
<dbReference type="AlphaFoldDB" id="A0A7C5AMW7"/>
<proteinExistence type="predicted"/>
<sequence length="313" mass="35543">MGHVTGFSRQSGFWQISGGKTKFEKSPRGAACFRGHGLRLIRLAVALGLLVLGSQNLSMAEDRLSPTETGKGKVLEELRYRVNIWMWQDAVKTRVVLRELAPGRYQAEMSGTTQGFLAVLSGNWQGSLSTEMIYANGKLLPLVYREASQNRRRKTLKEYRFDYDQKKVELWTLKKDGTLKKRWETTFTEPFQDPLSFFYNRRLDGDPMSLKGKCLKLKGIPYPKPEEIVLRVGERSPEGLKVMVEIENRVMENERLQIYGFVDDDGVPTRAWTRVLLFGRVNAELLPESKKAKLPQLLGADSEVGLKPTAMAP</sequence>
<dbReference type="EMBL" id="DTKJ01000074">
    <property type="protein sequence ID" value="HGZ12690.1"/>
    <property type="molecule type" value="Genomic_DNA"/>
</dbReference>